<keyword evidence="7" id="KW-1185">Reference proteome</keyword>
<accession>A0A1H0RCK7</accession>
<protein>
    <submittedName>
        <fullName evidence="6">Transcriptional regulator, TetR family</fullName>
    </submittedName>
</protein>
<dbReference type="Gene3D" id="1.10.10.60">
    <property type="entry name" value="Homeodomain-like"/>
    <property type="match status" value="1"/>
</dbReference>
<dbReference type="Pfam" id="PF00440">
    <property type="entry name" value="TetR_N"/>
    <property type="match status" value="1"/>
</dbReference>
<dbReference type="PANTHER" id="PTHR47506:SF1">
    <property type="entry name" value="HTH-TYPE TRANSCRIPTIONAL REGULATOR YJDC"/>
    <property type="match status" value="1"/>
</dbReference>
<name>A0A1H0RCK7_9ACTN</name>
<dbReference type="PRINTS" id="PR00455">
    <property type="entry name" value="HTHTETR"/>
</dbReference>
<keyword evidence="3" id="KW-0804">Transcription</keyword>
<evidence type="ECO:0000256" key="2">
    <source>
        <dbReference type="ARBA" id="ARBA00023125"/>
    </source>
</evidence>
<dbReference type="Proteomes" id="UP000199497">
    <property type="component" value="Unassembled WGS sequence"/>
</dbReference>
<dbReference type="STRING" id="405564.SAMN04487905_1034"/>
<evidence type="ECO:0000313" key="7">
    <source>
        <dbReference type="Proteomes" id="UP000199497"/>
    </source>
</evidence>
<dbReference type="SUPFAM" id="SSF46689">
    <property type="entry name" value="Homeodomain-like"/>
    <property type="match status" value="1"/>
</dbReference>
<dbReference type="OrthoDB" id="3237195at2"/>
<dbReference type="AlphaFoldDB" id="A0A1H0RCK7"/>
<feature type="DNA-binding region" description="H-T-H motif" evidence="4">
    <location>
        <begin position="29"/>
        <end position="48"/>
    </location>
</feature>
<feature type="domain" description="HTH tetR-type" evidence="5">
    <location>
        <begin position="6"/>
        <end position="66"/>
    </location>
</feature>
<evidence type="ECO:0000256" key="1">
    <source>
        <dbReference type="ARBA" id="ARBA00023015"/>
    </source>
</evidence>
<proteinExistence type="predicted"/>
<dbReference type="InterPro" id="IPR001647">
    <property type="entry name" value="HTH_TetR"/>
</dbReference>
<dbReference type="PROSITE" id="PS01081">
    <property type="entry name" value="HTH_TETR_1"/>
    <property type="match status" value="1"/>
</dbReference>
<dbReference type="RefSeq" id="WP_092598510.1">
    <property type="nucleotide sequence ID" value="NZ_FNJR01000003.1"/>
</dbReference>
<reference evidence="7" key="1">
    <citation type="submission" date="2016-10" db="EMBL/GenBank/DDBJ databases">
        <authorList>
            <person name="Varghese N."/>
            <person name="Submissions S."/>
        </authorList>
    </citation>
    <scope>NUCLEOTIDE SEQUENCE [LARGE SCALE GENOMIC DNA]</scope>
    <source>
        <strain evidence="7">DSM 46732</strain>
    </source>
</reference>
<evidence type="ECO:0000256" key="4">
    <source>
        <dbReference type="PROSITE-ProRule" id="PRU00335"/>
    </source>
</evidence>
<dbReference type="PANTHER" id="PTHR47506">
    <property type="entry name" value="TRANSCRIPTIONAL REGULATORY PROTEIN"/>
    <property type="match status" value="1"/>
</dbReference>
<evidence type="ECO:0000259" key="5">
    <source>
        <dbReference type="PROSITE" id="PS50977"/>
    </source>
</evidence>
<dbReference type="InterPro" id="IPR023772">
    <property type="entry name" value="DNA-bd_HTH_TetR-type_CS"/>
</dbReference>
<evidence type="ECO:0000256" key="3">
    <source>
        <dbReference type="ARBA" id="ARBA00023163"/>
    </source>
</evidence>
<evidence type="ECO:0000313" key="6">
    <source>
        <dbReference type="EMBL" id="SDP27145.1"/>
    </source>
</evidence>
<sequence>MVGVPRFDREAVLLGAAETFAERGYEGASVSHLVAATSLQRGSLYGAFDSKAGLFRAAFEQVVTRGVSSELLLDLLVVALRERAAADPRVAELVRQALVALDGASGPVAEQIYARLLARAGLPADNQIQGEIHG</sequence>
<keyword evidence="1" id="KW-0805">Transcription regulation</keyword>
<keyword evidence="2 4" id="KW-0238">DNA-binding</keyword>
<organism evidence="6 7">
    <name type="scientific">Actinopolyspora xinjiangensis</name>
    <dbReference type="NCBI Taxonomy" id="405564"/>
    <lineage>
        <taxon>Bacteria</taxon>
        <taxon>Bacillati</taxon>
        <taxon>Actinomycetota</taxon>
        <taxon>Actinomycetes</taxon>
        <taxon>Actinopolysporales</taxon>
        <taxon>Actinopolysporaceae</taxon>
        <taxon>Actinopolyspora</taxon>
    </lineage>
</organism>
<dbReference type="InterPro" id="IPR009057">
    <property type="entry name" value="Homeodomain-like_sf"/>
</dbReference>
<gene>
    <name evidence="6" type="ORF">SAMN04487905_1034</name>
</gene>
<dbReference type="PROSITE" id="PS50977">
    <property type="entry name" value="HTH_TETR_2"/>
    <property type="match status" value="1"/>
</dbReference>
<dbReference type="EMBL" id="FNJR01000003">
    <property type="protein sequence ID" value="SDP27145.1"/>
    <property type="molecule type" value="Genomic_DNA"/>
</dbReference>
<dbReference type="GO" id="GO:0003677">
    <property type="term" value="F:DNA binding"/>
    <property type="evidence" value="ECO:0007669"/>
    <property type="project" value="UniProtKB-UniRule"/>
</dbReference>